<organism evidence="1 2">
    <name type="scientific">Streptomyces violaceusniger</name>
    <dbReference type="NCBI Taxonomy" id="68280"/>
    <lineage>
        <taxon>Bacteria</taxon>
        <taxon>Bacillati</taxon>
        <taxon>Actinomycetota</taxon>
        <taxon>Actinomycetes</taxon>
        <taxon>Kitasatosporales</taxon>
        <taxon>Streptomycetaceae</taxon>
        <taxon>Streptomyces</taxon>
        <taxon>Streptomyces violaceusniger group</taxon>
    </lineage>
</organism>
<dbReference type="OrthoDB" id="4299905at2"/>
<name>A0A4D4LDU6_STRVO</name>
<evidence type="ECO:0000313" key="2">
    <source>
        <dbReference type="Proteomes" id="UP000301309"/>
    </source>
</evidence>
<dbReference type="Proteomes" id="UP000301309">
    <property type="component" value="Unassembled WGS sequence"/>
</dbReference>
<accession>A0A4D4LDU6</accession>
<dbReference type="EMBL" id="BJHW01000001">
    <property type="protein sequence ID" value="GDY56658.1"/>
    <property type="molecule type" value="Genomic_DNA"/>
</dbReference>
<comment type="caution">
    <text evidence="1">The sequence shown here is derived from an EMBL/GenBank/DDBJ whole genome shotgun (WGS) entry which is preliminary data.</text>
</comment>
<reference evidence="1 2" key="1">
    <citation type="journal article" date="2020" name="Int. J. Syst. Evol. Microbiol.">
        <title>Reclassification of Streptomyces castelarensis and Streptomyces sporoclivatus as later heterotypic synonyms of Streptomyces antimycoticus.</title>
        <authorList>
            <person name="Komaki H."/>
            <person name="Tamura T."/>
        </authorList>
    </citation>
    <scope>NUCLEOTIDE SEQUENCE [LARGE SCALE GENOMIC DNA]</scope>
    <source>
        <strain evidence="1 2">NBRC 13459</strain>
    </source>
</reference>
<gene>
    <name evidence="1" type="ORF">SVIO_072810</name>
</gene>
<dbReference type="AlphaFoldDB" id="A0A4D4LDU6"/>
<protein>
    <recommendedName>
        <fullName evidence="3">Regulatory protein</fullName>
    </recommendedName>
</protein>
<evidence type="ECO:0000313" key="1">
    <source>
        <dbReference type="EMBL" id="GDY56658.1"/>
    </source>
</evidence>
<proteinExistence type="predicted"/>
<dbReference type="RefSeq" id="WP_137979571.1">
    <property type="nucleotide sequence ID" value="NZ_BAAASO010000002.1"/>
</dbReference>
<keyword evidence="2" id="KW-1185">Reference proteome</keyword>
<evidence type="ECO:0008006" key="3">
    <source>
        <dbReference type="Google" id="ProtNLM"/>
    </source>
</evidence>
<sequence length="120" mass="12519">MVALPIDTAKFTGIICAVAPTPRVANRETGQLRVDRETGQTLYQVGLCLMAGTTAEVVNVSVPGEPTGVQNGAPVQVRDLYATPWENEGRHGIAFRAAEIKPLTAPASSSSASARKGTGE</sequence>